<keyword evidence="2" id="KW-1133">Transmembrane helix</keyword>
<dbReference type="RefSeq" id="WP_094075670.1">
    <property type="nucleotide sequence ID" value="NZ_NBYO01000001.1"/>
</dbReference>
<feature type="region of interest" description="Disordered" evidence="1">
    <location>
        <begin position="64"/>
        <end position="178"/>
    </location>
</feature>
<protein>
    <submittedName>
        <fullName evidence="3">Uncharacterized protein</fullName>
    </submittedName>
</protein>
<proteinExistence type="predicted"/>
<accession>A0A231V0P1</accession>
<evidence type="ECO:0000313" key="4">
    <source>
        <dbReference type="Proteomes" id="UP000215405"/>
    </source>
</evidence>
<dbReference type="AlphaFoldDB" id="A0A231V0P1"/>
<name>A0A231V0P1_9HYPH</name>
<keyword evidence="2" id="KW-0472">Membrane</keyword>
<feature type="compositionally biased region" description="Basic residues" evidence="1">
    <location>
        <begin position="161"/>
        <end position="170"/>
    </location>
</feature>
<keyword evidence="2" id="KW-0812">Transmembrane</keyword>
<dbReference type="EMBL" id="NBYO01000001">
    <property type="protein sequence ID" value="OXT01700.1"/>
    <property type="molecule type" value="Genomic_DNA"/>
</dbReference>
<dbReference type="Proteomes" id="UP000215405">
    <property type="component" value="Unassembled WGS sequence"/>
</dbReference>
<reference evidence="4" key="1">
    <citation type="journal article" date="2017" name="Int. J. Syst. Evol. Microbiol.">
        <title>Notoacmeibacter marinus gen. nov., sp. nov., isolated from the gut of a limpet and proposal of Notoacmeibacteraceae fam. nov. in the order Rhizobiales of the class Alphaproteobacteria.</title>
        <authorList>
            <person name="Huang Z."/>
            <person name="Guo F."/>
            <person name="Lai Q."/>
        </authorList>
    </citation>
    <scope>NUCLEOTIDE SEQUENCE [LARGE SCALE GENOMIC DNA]</scope>
    <source>
        <strain evidence="4">XMTR2A4</strain>
    </source>
</reference>
<feature type="transmembrane region" description="Helical" evidence="2">
    <location>
        <begin position="184"/>
        <end position="206"/>
    </location>
</feature>
<sequence length="385" mass="41749">MDAIGKAIRTALAKGNAADPAHRERVYQSAQHALESALDKEGVTDPAMREARRQRLADAMAEIERDYLPAEERPAVAPEEPAKERAEPAFDLPESHVDMTASQQWTATVEPDKRQSPATGRREPSLDDPHSLASEPRSEAEIYPDPVRDGVAEREPVAGTRRSRGSRRKNRDRESDGRPRRKPFVWLLLISTLVVFGILGVGFWMISNADYEFVLEQFLQETEPGEDYTPEARLGGATDDRTQFVLYDAGDRSEPRTQGNLETSIVETGQAMALRVTGGGSEDDALIVPISETQLSELSGLPFTVAVRASSKAENGASLLVSCDFAGLGDCGNRRYQVEATAGDLLFAGTMGDGSPDGEGQIRIAVPDSGSEIDLLSVVLLVGDT</sequence>
<keyword evidence="4" id="KW-1185">Reference proteome</keyword>
<feature type="compositionally biased region" description="Basic and acidic residues" evidence="1">
    <location>
        <begin position="110"/>
        <end position="156"/>
    </location>
</feature>
<gene>
    <name evidence="3" type="ORF">B7H23_01695</name>
</gene>
<evidence type="ECO:0000256" key="1">
    <source>
        <dbReference type="SAM" id="MobiDB-lite"/>
    </source>
</evidence>
<feature type="region of interest" description="Disordered" evidence="1">
    <location>
        <begin position="1"/>
        <end position="28"/>
    </location>
</feature>
<comment type="caution">
    <text evidence="3">The sequence shown here is derived from an EMBL/GenBank/DDBJ whole genome shotgun (WGS) entry which is preliminary data.</text>
</comment>
<organism evidence="3 4">
    <name type="scientific">Notoacmeibacter marinus</name>
    <dbReference type="NCBI Taxonomy" id="1876515"/>
    <lineage>
        <taxon>Bacteria</taxon>
        <taxon>Pseudomonadati</taxon>
        <taxon>Pseudomonadota</taxon>
        <taxon>Alphaproteobacteria</taxon>
        <taxon>Hyphomicrobiales</taxon>
        <taxon>Notoacmeibacteraceae</taxon>
        <taxon>Notoacmeibacter</taxon>
    </lineage>
</organism>
<feature type="compositionally biased region" description="Basic and acidic residues" evidence="1">
    <location>
        <begin position="64"/>
        <end position="97"/>
    </location>
</feature>
<evidence type="ECO:0000256" key="2">
    <source>
        <dbReference type="SAM" id="Phobius"/>
    </source>
</evidence>
<evidence type="ECO:0000313" key="3">
    <source>
        <dbReference type="EMBL" id="OXT01700.1"/>
    </source>
</evidence>